<proteinExistence type="predicted"/>
<keyword evidence="2" id="KW-1185">Reference proteome</keyword>
<reference evidence="1 2" key="1">
    <citation type="journal article" date="2019" name="Int. J. Syst. Evol. Microbiol.">
        <title>The Global Catalogue of Microorganisms (GCM) 10K type strain sequencing project: providing services to taxonomists for standard genome sequencing and annotation.</title>
        <authorList>
            <consortium name="The Broad Institute Genomics Platform"/>
            <consortium name="The Broad Institute Genome Sequencing Center for Infectious Disease"/>
            <person name="Wu L."/>
            <person name="Ma J."/>
        </authorList>
    </citation>
    <scope>NUCLEOTIDE SEQUENCE [LARGE SCALE GENOMIC DNA]</scope>
    <source>
        <strain evidence="1 2">JCM 15395</strain>
    </source>
</reference>
<comment type="caution">
    <text evidence="1">The sequence shown here is derived from an EMBL/GenBank/DDBJ whole genome shotgun (WGS) entry which is preliminary data.</text>
</comment>
<gene>
    <name evidence="1" type="ORF">GCM10009001_09340</name>
</gene>
<name>A0ABN1FPY2_9BACI</name>
<accession>A0ABN1FPY2</accession>
<evidence type="ECO:0000313" key="1">
    <source>
        <dbReference type="EMBL" id="GAA0595361.1"/>
    </source>
</evidence>
<organism evidence="1 2">
    <name type="scientific">Virgibacillus siamensis</name>
    <dbReference type="NCBI Taxonomy" id="480071"/>
    <lineage>
        <taxon>Bacteria</taxon>
        <taxon>Bacillati</taxon>
        <taxon>Bacillota</taxon>
        <taxon>Bacilli</taxon>
        <taxon>Bacillales</taxon>
        <taxon>Bacillaceae</taxon>
        <taxon>Virgibacillus</taxon>
    </lineage>
</organism>
<dbReference type="Proteomes" id="UP001500866">
    <property type="component" value="Unassembled WGS sequence"/>
</dbReference>
<sequence>MRNLLVTTAAGVLIFTAGGFAGTGIFQPDEEEVNAETGSGQMHRQYLKTDAVGTFPEFSVLDEQIDADDYEMQIVEDNEHIRVIILNDEDGNGQFKSVYVKDTNVLKIIDFDQGMVFRGTIS</sequence>
<dbReference type="RefSeq" id="WP_343810729.1">
    <property type="nucleotide sequence ID" value="NZ_BAAADS010000006.1"/>
</dbReference>
<protein>
    <submittedName>
        <fullName evidence="1">Uncharacterized protein</fullName>
    </submittedName>
</protein>
<dbReference type="EMBL" id="BAAADS010000006">
    <property type="protein sequence ID" value="GAA0595361.1"/>
    <property type="molecule type" value="Genomic_DNA"/>
</dbReference>
<evidence type="ECO:0000313" key="2">
    <source>
        <dbReference type="Proteomes" id="UP001500866"/>
    </source>
</evidence>